<dbReference type="PANTHER" id="PTHR47784">
    <property type="entry name" value="STEROL UPTAKE CONTROL PROTEIN 2"/>
    <property type="match status" value="1"/>
</dbReference>
<dbReference type="PROSITE" id="PS00463">
    <property type="entry name" value="ZN2_CY6_FUNGAL_1"/>
    <property type="match status" value="1"/>
</dbReference>
<dbReference type="InterPro" id="IPR053157">
    <property type="entry name" value="Sterol_Uptake_Regulator"/>
</dbReference>
<dbReference type="CDD" id="cd00067">
    <property type="entry name" value="GAL4"/>
    <property type="match status" value="1"/>
</dbReference>
<accession>A0AAV9W8L0</accession>
<protein>
    <recommendedName>
        <fullName evidence="3">Zn(2)-C6 fungal-type domain-containing protein</fullName>
    </recommendedName>
</protein>
<dbReference type="EMBL" id="JAVHJL010000004">
    <property type="protein sequence ID" value="KAK6504532.1"/>
    <property type="molecule type" value="Genomic_DNA"/>
</dbReference>
<evidence type="ECO:0000256" key="1">
    <source>
        <dbReference type="ARBA" id="ARBA00023242"/>
    </source>
</evidence>
<dbReference type="InterPro" id="IPR036864">
    <property type="entry name" value="Zn2-C6_fun-type_DNA-bd_sf"/>
</dbReference>
<dbReference type="GO" id="GO:0008270">
    <property type="term" value="F:zinc ion binding"/>
    <property type="evidence" value="ECO:0007669"/>
    <property type="project" value="InterPro"/>
</dbReference>
<dbReference type="PANTHER" id="PTHR47784:SF4">
    <property type="entry name" value="ZN(II)2CYS6 TRANSCRIPTION FACTOR (EUROFUNG)"/>
    <property type="match status" value="1"/>
</dbReference>
<dbReference type="AlphaFoldDB" id="A0AAV9W8L0"/>
<keyword evidence="1" id="KW-0539">Nucleus</keyword>
<evidence type="ECO:0000313" key="4">
    <source>
        <dbReference type="EMBL" id="KAK6504532.1"/>
    </source>
</evidence>
<name>A0AAV9W8L0_9PEZI</name>
<evidence type="ECO:0000256" key="2">
    <source>
        <dbReference type="SAM" id="MobiDB-lite"/>
    </source>
</evidence>
<dbReference type="SUPFAM" id="SSF57701">
    <property type="entry name" value="Zn2/Cys6 DNA-binding domain"/>
    <property type="match status" value="1"/>
</dbReference>
<feature type="compositionally biased region" description="Low complexity" evidence="2">
    <location>
        <begin position="73"/>
        <end position="96"/>
    </location>
</feature>
<dbReference type="SMART" id="SM00066">
    <property type="entry name" value="GAL4"/>
    <property type="match status" value="1"/>
</dbReference>
<comment type="caution">
    <text evidence="4">The sequence shown here is derived from an EMBL/GenBank/DDBJ whole genome shotgun (WGS) entry which is preliminary data.</text>
</comment>
<gene>
    <name evidence="4" type="ORF">TWF481_006473</name>
</gene>
<organism evidence="4 5">
    <name type="scientific">Arthrobotrys musiformis</name>
    <dbReference type="NCBI Taxonomy" id="47236"/>
    <lineage>
        <taxon>Eukaryota</taxon>
        <taxon>Fungi</taxon>
        <taxon>Dikarya</taxon>
        <taxon>Ascomycota</taxon>
        <taxon>Pezizomycotina</taxon>
        <taxon>Orbiliomycetes</taxon>
        <taxon>Orbiliales</taxon>
        <taxon>Orbiliaceae</taxon>
        <taxon>Arthrobotrys</taxon>
    </lineage>
</organism>
<evidence type="ECO:0000313" key="5">
    <source>
        <dbReference type="Proteomes" id="UP001370758"/>
    </source>
</evidence>
<feature type="region of interest" description="Disordered" evidence="2">
    <location>
        <begin position="67"/>
        <end position="118"/>
    </location>
</feature>
<dbReference type="Proteomes" id="UP001370758">
    <property type="component" value="Unassembled WGS sequence"/>
</dbReference>
<dbReference type="Gene3D" id="4.10.240.10">
    <property type="entry name" value="Zn(2)-C6 fungal-type DNA-binding domain"/>
    <property type="match status" value="1"/>
</dbReference>
<dbReference type="GO" id="GO:0001228">
    <property type="term" value="F:DNA-binding transcription activator activity, RNA polymerase II-specific"/>
    <property type="evidence" value="ECO:0007669"/>
    <property type="project" value="TreeGrafter"/>
</dbReference>
<evidence type="ECO:0000259" key="3">
    <source>
        <dbReference type="PROSITE" id="PS50048"/>
    </source>
</evidence>
<reference evidence="4 5" key="1">
    <citation type="submission" date="2023-08" db="EMBL/GenBank/DDBJ databases">
        <authorList>
            <person name="Palmer J.M."/>
        </authorList>
    </citation>
    <scope>NUCLEOTIDE SEQUENCE [LARGE SCALE GENOMIC DNA]</scope>
    <source>
        <strain evidence="4 5">TWF481</strain>
    </source>
</reference>
<keyword evidence="5" id="KW-1185">Reference proteome</keyword>
<proteinExistence type="predicted"/>
<sequence length="430" mass="48704">MRPPRMATAPNPPSSSTRRSHRKSRNGCLQCKQRHMKCDEHRPICVNCSTSGRLCVFSRPALHVVQDRAGHGPSSDSRPSSATAASPASIGSSPRSLGAVIGSTRLDPSSHIPESQAESLPPQLYDLTHLELLHHLETQILRHEAHSLFPDDIDPSCLVDEVIQSAMSAPYLMDELLAFSALHLSVVTPDPSKKKDYHHRASQLQTRALTIFNTERPVVSEKNCMEMLLFSGTLGLHALFDTATFHQDFTEFLEMFIQFLSLHRGICTVTRQTWDIISKSKLRNVVSCMTEVERQDPQFAESPTECDTLLAKIEAARNSFDLATFRACHEAVGWLQWVTRQRRCLKLPLRIHAVMAWPVLISFEYLQALRQRRPEALVILAHWAVFLHYHREFWVFGDSGRVLIESTTKYLGSYWEDWMAWPNLAIEGSS</sequence>
<feature type="region of interest" description="Disordered" evidence="2">
    <location>
        <begin position="1"/>
        <end position="25"/>
    </location>
</feature>
<dbReference type="Pfam" id="PF00172">
    <property type="entry name" value="Zn_clus"/>
    <property type="match status" value="1"/>
</dbReference>
<dbReference type="PROSITE" id="PS50048">
    <property type="entry name" value="ZN2_CY6_FUNGAL_2"/>
    <property type="match status" value="1"/>
</dbReference>
<feature type="domain" description="Zn(2)-C6 fungal-type" evidence="3">
    <location>
        <begin position="27"/>
        <end position="57"/>
    </location>
</feature>
<dbReference type="InterPro" id="IPR001138">
    <property type="entry name" value="Zn2Cys6_DnaBD"/>
</dbReference>